<organism evidence="2 3">
    <name type="scientific">Aegilops tauschii subsp. strangulata</name>
    <name type="common">Goatgrass</name>
    <dbReference type="NCBI Taxonomy" id="200361"/>
    <lineage>
        <taxon>Eukaryota</taxon>
        <taxon>Viridiplantae</taxon>
        <taxon>Streptophyta</taxon>
        <taxon>Embryophyta</taxon>
        <taxon>Tracheophyta</taxon>
        <taxon>Spermatophyta</taxon>
        <taxon>Magnoliopsida</taxon>
        <taxon>Liliopsida</taxon>
        <taxon>Poales</taxon>
        <taxon>Poaceae</taxon>
        <taxon>BOP clade</taxon>
        <taxon>Pooideae</taxon>
        <taxon>Triticodae</taxon>
        <taxon>Triticeae</taxon>
        <taxon>Triticinae</taxon>
        <taxon>Aegilops</taxon>
    </lineage>
</organism>
<reference evidence="2" key="5">
    <citation type="journal article" date="2021" name="G3 (Bethesda)">
        <title>Aegilops tauschii genome assembly Aet v5.0 features greater sequence contiguity and improved annotation.</title>
        <authorList>
            <person name="Wang L."/>
            <person name="Zhu T."/>
            <person name="Rodriguez J.C."/>
            <person name="Deal K.R."/>
            <person name="Dubcovsky J."/>
            <person name="McGuire P.E."/>
            <person name="Lux T."/>
            <person name="Spannagl M."/>
            <person name="Mayer K.F.X."/>
            <person name="Baldrich P."/>
            <person name="Meyers B.C."/>
            <person name="Huo N."/>
            <person name="Gu Y.Q."/>
            <person name="Zhou H."/>
            <person name="Devos K.M."/>
            <person name="Bennetzen J.L."/>
            <person name="Unver T."/>
            <person name="Budak H."/>
            <person name="Gulick P.J."/>
            <person name="Galiba G."/>
            <person name="Kalapos B."/>
            <person name="Nelson D.R."/>
            <person name="Li P."/>
            <person name="You F.M."/>
            <person name="Luo M.C."/>
            <person name="Dvorak J."/>
        </authorList>
    </citation>
    <scope>NUCLEOTIDE SEQUENCE [LARGE SCALE GENOMIC DNA]</scope>
    <source>
        <strain evidence="2">cv. AL8/78</strain>
    </source>
</reference>
<reference evidence="2" key="4">
    <citation type="submission" date="2019-03" db="UniProtKB">
        <authorList>
            <consortium name="EnsemblPlants"/>
        </authorList>
    </citation>
    <scope>IDENTIFICATION</scope>
</reference>
<sequence length="86" mass="9904">MLCSSEVADYVSQFVILWPQCTYVSFSGRSTTRTYVSTNFDCDGTTNSIKTPSIHFYWYLPFIQFTWIVPLLPIVVTKCTVLTILF</sequence>
<keyword evidence="1" id="KW-0812">Transmembrane</keyword>
<dbReference type="AlphaFoldDB" id="A0A453K6R6"/>
<feature type="transmembrane region" description="Helical" evidence="1">
    <location>
        <begin position="56"/>
        <end position="76"/>
    </location>
</feature>
<evidence type="ECO:0000256" key="1">
    <source>
        <dbReference type="SAM" id="Phobius"/>
    </source>
</evidence>
<evidence type="ECO:0000313" key="3">
    <source>
        <dbReference type="Proteomes" id="UP000015105"/>
    </source>
</evidence>
<accession>A0A453K6R6</accession>
<name>A0A453K6R6_AEGTS</name>
<keyword evidence="1" id="KW-0472">Membrane</keyword>
<dbReference type="Gramene" id="AET5Gv20322200.2">
    <property type="protein sequence ID" value="AET5Gv20322200.2"/>
    <property type="gene ID" value="AET5Gv20322200"/>
</dbReference>
<evidence type="ECO:0000313" key="2">
    <source>
        <dbReference type="EnsemblPlants" id="AET5Gv20322200.2"/>
    </source>
</evidence>
<dbReference type="EnsemblPlants" id="AET5Gv20322200.2">
    <property type="protein sequence ID" value="AET5Gv20322200.2"/>
    <property type="gene ID" value="AET5Gv20322200"/>
</dbReference>
<protein>
    <submittedName>
        <fullName evidence="2">Uncharacterized protein</fullName>
    </submittedName>
</protein>
<reference evidence="3" key="1">
    <citation type="journal article" date="2014" name="Science">
        <title>Ancient hybridizations among the ancestral genomes of bread wheat.</title>
        <authorList>
            <consortium name="International Wheat Genome Sequencing Consortium,"/>
            <person name="Marcussen T."/>
            <person name="Sandve S.R."/>
            <person name="Heier L."/>
            <person name="Spannagl M."/>
            <person name="Pfeifer M."/>
            <person name="Jakobsen K.S."/>
            <person name="Wulff B.B."/>
            <person name="Steuernagel B."/>
            <person name="Mayer K.F."/>
            <person name="Olsen O.A."/>
        </authorList>
    </citation>
    <scope>NUCLEOTIDE SEQUENCE [LARGE SCALE GENOMIC DNA]</scope>
    <source>
        <strain evidence="3">cv. AL8/78</strain>
    </source>
</reference>
<reference evidence="3" key="2">
    <citation type="journal article" date="2017" name="Nat. Plants">
        <title>The Aegilops tauschii genome reveals multiple impacts of transposons.</title>
        <authorList>
            <person name="Zhao G."/>
            <person name="Zou C."/>
            <person name="Li K."/>
            <person name="Wang K."/>
            <person name="Li T."/>
            <person name="Gao L."/>
            <person name="Zhang X."/>
            <person name="Wang H."/>
            <person name="Yang Z."/>
            <person name="Liu X."/>
            <person name="Jiang W."/>
            <person name="Mao L."/>
            <person name="Kong X."/>
            <person name="Jiao Y."/>
            <person name="Jia J."/>
        </authorList>
    </citation>
    <scope>NUCLEOTIDE SEQUENCE [LARGE SCALE GENOMIC DNA]</scope>
    <source>
        <strain evidence="3">cv. AL8/78</strain>
    </source>
</reference>
<keyword evidence="3" id="KW-1185">Reference proteome</keyword>
<proteinExistence type="predicted"/>
<dbReference type="Proteomes" id="UP000015105">
    <property type="component" value="Chromosome 5D"/>
</dbReference>
<keyword evidence="1" id="KW-1133">Transmembrane helix</keyword>
<reference evidence="2" key="3">
    <citation type="journal article" date="2017" name="Nature">
        <title>Genome sequence of the progenitor of the wheat D genome Aegilops tauschii.</title>
        <authorList>
            <person name="Luo M.C."/>
            <person name="Gu Y.Q."/>
            <person name="Puiu D."/>
            <person name="Wang H."/>
            <person name="Twardziok S.O."/>
            <person name="Deal K.R."/>
            <person name="Huo N."/>
            <person name="Zhu T."/>
            <person name="Wang L."/>
            <person name="Wang Y."/>
            <person name="McGuire P.E."/>
            <person name="Liu S."/>
            <person name="Long H."/>
            <person name="Ramasamy R.K."/>
            <person name="Rodriguez J.C."/>
            <person name="Van S.L."/>
            <person name="Yuan L."/>
            <person name="Wang Z."/>
            <person name="Xia Z."/>
            <person name="Xiao L."/>
            <person name="Anderson O.D."/>
            <person name="Ouyang S."/>
            <person name="Liang Y."/>
            <person name="Zimin A.V."/>
            <person name="Pertea G."/>
            <person name="Qi P."/>
            <person name="Bennetzen J.L."/>
            <person name="Dai X."/>
            <person name="Dawson M.W."/>
            <person name="Muller H.G."/>
            <person name="Kugler K."/>
            <person name="Rivarola-Duarte L."/>
            <person name="Spannagl M."/>
            <person name="Mayer K.F.X."/>
            <person name="Lu F.H."/>
            <person name="Bevan M.W."/>
            <person name="Leroy P."/>
            <person name="Li P."/>
            <person name="You F.M."/>
            <person name="Sun Q."/>
            <person name="Liu Z."/>
            <person name="Lyons E."/>
            <person name="Wicker T."/>
            <person name="Salzberg S.L."/>
            <person name="Devos K.M."/>
            <person name="Dvorak J."/>
        </authorList>
    </citation>
    <scope>NUCLEOTIDE SEQUENCE [LARGE SCALE GENOMIC DNA]</scope>
    <source>
        <strain evidence="2">cv. AL8/78</strain>
    </source>
</reference>
<dbReference type="EnsemblPlants" id="AET5Gv20322200.1">
    <property type="protein sequence ID" value="AET5Gv20322200.1"/>
    <property type="gene ID" value="AET5Gv20322200"/>
</dbReference>
<dbReference type="Gramene" id="AET5Gv20322200.1">
    <property type="protein sequence ID" value="AET5Gv20322200.1"/>
    <property type="gene ID" value="AET5Gv20322200"/>
</dbReference>